<protein>
    <submittedName>
        <fullName evidence="3">Protease 4</fullName>
        <ecNumber evidence="3">3.4.21.-</ecNumber>
    </submittedName>
</protein>
<accession>A0A2X2UWI7</accession>
<keyword evidence="3" id="KW-0378">Hydrolase</keyword>
<sequence>MFFSINHSYLVQKLPELLLAFRKGGFESSHWYEEVYQWDFQERNASLQYGRKFFPVIVDLKSPIVKYTSYGYIGTQYISSLLKSLDSHPSVTAIVLDIDSGGGMVSGTQELAHTIRSMQKPTIAYTGGYMCSAAYWIGSACDKVIAAPFAECIGSIGTMLSAQDFAPLLEKYGAKIYELYAPESIDKNKAWRALKTGDDKAVLQNLSDFNARFLSDVKAFRPEVNEVVFKGDVYMPDKAQEIGLIDDIMTLDEIIHQLIN</sequence>
<evidence type="ECO:0000313" key="3">
    <source>
        <dbReference type="EMBL" id="SQA93789.1"/>
    </source>
</evidence>
<dbReference type="RefSeq" id="WP_111972557.1">
    <property type="nucleotide sequence ID" value="NZ_UAVS01000005.1"/>
</dbReference>
<evidence type="ECO:0000313" key="4">
    <source>
        <dbReference type="Proteomes" id="UP000250169"/>
    </source>
</evidence>
<dbReference type="EMBL" id="UAVS01000005">
    <property type="protein sequence ID" value="SQA93789.1"/>
    <property type="molecule type" value="Genomic_DNA"/>
</dbReference>
<proteinExistence type="inferred from homology"/>
<organism evidence="3 4">
    <name type="scientific">Capnocytophaga ochracea</name>
    <dbReference type="NCBI Taxonomy" id="1018"/>
    <lineage>
        <taxon>Bacteria</taxon>
        <taxon>Pseudomonadati</taxon>
        <taxon>Bacteroidota</taxon>
        <taxon>Flavobacteriia</taxon>
        <taxon>Flavobacteriales</taxon>
        <taxon>Flavobacteriaceae</taxon>
        <taxon>Capnocytophaga</taxon>
    </lineage>
</organism>
<dbReference type="Pfam" id="PF01343">
    <property type="entry name" value="Peptidase_S49"/>
    <property type="match status" value="1"/>
</dbReference>
<evidence type="ECO:0000256" key="1">
    <source>
        <dbReference type="ARBA" id="ARBA00008683"/>
    </source>
</evidence>
<name>A0A2X2UWI7_CAPOC</name>
<evidence type="ECO:0000259" key="2">
    <source>
        <dbReference type="Pfam" id="PF01343"/>
    </source>
</evidence>
<dbReference type="Proteomes" id="UP000250169">
    <property type="component" value="Unassembled WGS sequence"/>
</dbReference>
<dbReference type="GO" id="GO:0006508">
    <property type="term" value="P:proteolysis"/>
    <property type="evidence" value="ECO:0007669"/>
    <property type="project" value="UniProtKB-KW"/>
</dbReference>
<dbReference type="PANTHER" id="PTHR42987:SF4">
    <property type="entry name" value="PROTEASE SOHB-RELATED"/>
    <property type="match status" value="1"/>
</dbReference>
<dbReference type="InterPro" id="IPR002142">
    <property type="entry name" value="Peptidase_S49"/>
</dbReference>
<dbReference type="InterPro" id="IPR029045">
    <property type="entry name" value="ClpP/crotonase-like_dom_sf"/>
</dbReference>
<reference evidence="3 4" key="1">
    <citation type="submission" date="2018-06" db="EMBL/GenBank/DDBJ databases">
        <authorList>
            <consortium name="Pathogen Informatics"/>
            <person name="Doyle S."/>
        </authorList>
    </citation>
    <scope>NUCLEOTIDE SEQUENCE [LARGE SCALE GENOMIC DNA]</scope>
    <source>
        <strain evidence="3 4">NCTC11545</strain>
    </source>
</reference>
<gene>
    <name evidence="3" type="primary">sppA_1</name>
    <name evidence="3" type="ORF">NCTC11545_01166</name>
</gene>
<keyword evidence="3" id="KW-0645">Protease</keyword>
<dbReference type="EC" id="3.4.21.-" evidence="3"/>
<dbReference type="PANTHER" id="PTHR42987">
    <property type="entry name" value="PEPTIDASE S49"/>
    <property type="match status" value="1"/>
</dbReference>
<dbReference type="GO" id="GO:0008233">
    <property type="term" value="F:peptidase activity"/>
    <property type="evidence" value="ECO:0007669"/>
    <property type="project" value="UniProtKB-KW"/>
</dbReference>
<comment type="similarity">
    <text evidence="1">Belongs to the peptidase S49 family.</text>
</comment>
<dbReference type="SUPFAM" id="SSF52096">
    <property type="entry name" value="ClpP/crotonase"/>
    <property type="match status" value="1"/>
</dbReference>
<dbReference type="Gene3D" id="3.90.226.10">
    <property type="entry name" value="2-enoyl-CoA Hydratase, Chain A, domain 1"/>
    <property type="match status" value="1"/>
</dbReference>
<feature type="domain" description="Peptidase S49" evidence="2">
    <location>
        <begin position="116"/>
        <end position="258"/>
    </location>
</feature>
<dbReference type="AlphaFoldDB" id="A0A2X2UWI7"/>